<sequence>MTSSFVAHLQSKGFSHVSFDMSKAVTITAWRRTERKTYSVYQAASLEDAEAKLLAMINAPEEVVVKPVTDFDDILG</sequence>
<proteinExistence type="predicted"/>
<dbReference type="AlphaFoldDB" id="A0AAJ4T8W7"/>
<gene>
    <name evidence="1" type="ORF">G6M86_03560</name>
</gene>
<dbReference type="RefSeq" id="WP_333721845.1">
    <property type="nucleotide sequence ID" value="NZ_CP049216.1"/>
</dbReference>
<accession>A0AAJ4T8W7</accession>
<reference evidence="1" key="1">
    <citation type="submission" date="2020-02" db="EMBL/GenBank/DDBJ databases">
        <title>Unexpected conservation and global transmission of agrobacterial virulence plasmids.</title>
        <authorList>
            <person name="Weisberg A.J."/>
            <person name="Davis E.W. II"/>
            <person name="Tabima J.R."/>
            <person name="Belcher M.S."/>
            <person name="Miller M."/>
            <person name="Kuo C.-H."/>
            <person name="Loper J.E."/>
            <person name="Grunwald N.J."/>
            <person name="Putnam M.L."/>
            <person name="Chang J.H."/>
        </authorList>
    </citation>
    <scope>NUCLEOTIDE SEQUENCE</scope>
    <source>
        <strain evidence="1">Q15/94</strain>
    </source>
</reference>
<name>A0AAJ4T8W7_AGRTU</name>
<evidence type="ECO:0000313" key="2">
    <source>
        <dbReference type="Proteomes" id="UP000663946"/>
    </source>
</evidence>
<organism evidence="1 2">
    <name type="scientific">Agrobacterium tumefaciens</name>
    <dbReference type="NCBI Taxonomy" id="358"/>
    <lineage>
        <taxon>Bacteria</taxon>
        <taxon>Pseudomonadati</taxon>
        <taxon>Pseudomonadota</taxon>
        <taxon>Alphaproteobacteria</taxon>
        <taxon>Hyphomicrobiales</taxon>
        <taxon>Rhizobiaceae</taxon>
        <taxon>Rhizobium/Agrobacterium group</taxon>
        <taxon>Agrobacterium</taxon>
        <taxon>Agrobacterium tumefaciens complex</taxon>
    </lineage>
</organism>
<dbReference type="EMBL" id="CP049216">
    <property type="protein sequence ID" value="QTG12374.1"/>
    <property type="molecule type" value="Genomic_DNA"/>
</dbReference>
<protein>
    <submittedName>
        <fullName evidence="1">Uncharacterized protein</fullName>
    </submittedName>
</protein>
<evidence type="ECO:0000313" key="1">
    <source>
        <dbReference type="EMBL" id="QTG12374.1"/>
    </source>
</evidence>
<dbReference type="Proteomes" id="UP000663946">
    <property type="component" value="Chromosome 1"/>
</dbReference>